<dbReference type="Proteomes" id="UP000243904">
    <property type="component" value="Chromosome I"/>
</dbReference>
<evidence type="ECO:0000256" key="4">
    <source>
        <dbReference type="ARBA" id="ARBA00022833"/>
    </source>
</evidence>
<proteinExistence type="inferred from homology"/>
<organism evidence="6 7">
    <name type="scientific">Bradyrhizobium canariense</name>
    <dbReference type="NCBI Taxonomy" id="255045"/>
    <lineage>
        <taxon>Bacteria</taxon>
        <taxon>Pseudomonadati</taxon>
        <taxon>Pseudomonadota</taxon>
        <taxon>Alphaproteobacteria</taxon>
        <taxon>Hyphomicrobiales</taxon>
        <taxon>Nitrobacteraceae</taxon>
        <taxon>Bradyrhizobium</taxon>
    </lineage>
</organism>
<gene>
    <name evidence="6" type="ORF">SAMN05444158_4227</name>
</gene>
<keyword evidence="7" id="KW-1185">Reference proteome</keyword>
<evidence type="ECO:0000256" key="2">
    <source>
        <dbReference type="ARBA" id="ARBA00022723"/>
    </source>
</evidence>
<dbReference type="InterPro" id="IPR001279">
    <property type="entry name" value="Metallo-B-lactamas"/>
</dbReference>
<accession>A0A1H1XA00</accession>
<evidence type="ECO:0000313" key="6">
    <source>
        <dbReference type="EMBL" id="SDT06114.1"/>
    </source>
</evidence>
<keyword evidence="4" id="KW-0862">Zinc</keyword>
<evidence type="ECO:0000259" key="5">
    <source>
        <dbReference type="SMART" id="SM00849"/>
    </source>
</evidence>
<evidence type="ECO:0000256" key="3">
    <source>
        <dbReference type="ARBA" id="ARBA00022801"/>
    </source>
</evidence>
<evidence type="ECO:0000256" key="1">
    <source>
        <dbReference type="ARBA" id="ARBA00007749"/>
    </source>
</evidence>
<dbReference type="SUPFAM" id="SSF56281">
    <property type="entry name" value="Metallo-hydrolase/oxidoreductase"/>
    <property type="match status" value="1"/>
</dbReference>
<dbReference type="Pfam" id="PF00753">
    <property type="entry name" value="Lactamase_B"/>
    <property type="match status" value="1"/>
</dbReference>
<reference evidence="7" key="1">
    <citation type="submission" date="2016-10" db="EMBL/GenBank/DDBJ databases">
        <authorList>
            <person name="Varghese N."/>
            <person name="Submissions S."/>
        </authorList>
    </citation>
    <scope>NUCLEOTIDE SEQUENCE [LARGE SCALE GENOMIC DNA]</scope>
    <source>
        <strain evidence="7">GAS369</strain>
    </source>
</reference>
<dbReference type="InterPro" id="IPR036866">
    <property type="entry name" value="RibonucZ/Hydroxyglut_hydro"/>
</dbReference>
<evidence type="ECO:0000313" key="7">
    <source>
        <dbReference type="Proteomes" id="UP000243904"/>
    </source>
</evidence>
<dbReference type="PANTHER" id="PTHR42978">
    <property type="entry name" value="QUORUM-QUENCHING LACTONASE YTNP-RELATED-RELATED"/>
    <property type="match status" value="1"/>
</dbReference>
<dbReference type="GO" id="GO:0016787">
    <property type="term" value="F:hydrolase activity"/>
    <property type="evidence" value="ECO:0007669"/>
    <property type="project" value="UniProtKB-KW"/>
</dbReference>
<dbReference type="EMBL" id="LT629750">
    <property type="protein sequence ID" value="SDT06114.1"/>
    <property type="molecule type" value="Genomic_DNA"/>
</dbReference>
<protein>
    <submittedName>
        <fullName evidence="6">Glyoxylase, beta-lactamase superfamily II</fullName>
    </submittedName>
</protein>
<keyword evidence="3" id="KW-0378">Hydrolase</keyword>
<comment type="similarity">
    <text evidence="1">Belongs to the metallo-beta-lactamase superfamily.</text>
</comment>
<dbReference type="InterPro" id="IPR051013">
    <property type="entry name" value="MBL_superfamily_lactonases"/>
</dbReference>
<dbReference type="AlphaFoldDB" id="A0A1H1XA00"/>
<name>A0A1H1XA00_9BRAD</name>
<sequence length="292" mass="32582">MSLKFSVGDLTIHRIIEQETTFMPALEMLPELTGALLAENKPWMQKAGAIDDSDVLILCFQSYIVETPHHTILVDSCIGNDKPRPLRPKWNMKTDDSYMRALAAAGFSLNDIDFVMCTHLHVDHVGWNTRLEGGRWVPTFPNARYLFGKHEFDYWTEQNGKAPVPPFVDSVLPVVEANKAEIVRNDYAIGDHVRILPTPGHTPGHIAFTFGRGKDDAVMSGDLMHTPLQTYYPELSAKFDIDPAQAATTRRSFLERYCDTDTLCCTAHFPSPSAGKIRRRGNGFSCEAVAAG</sequence>
<dbReference type="Gene3D" id="3.60.15.10">
    <property type="entry name" value="Ribonuclease Z/Hydroxyacylglutathione hydrolase-like"/>
    <property type="match status" value="1"/>
</dbReference>
<feature type="domain" description="Metallo-beta-lactamase" evidence="5">
    <location>
        <begin position="62"/>
        <end position="268"/>
    </location>
</feature>
<dbReference type="PANTHER" id="PTHR42978:SF6">
    <property type="entry name" value="QUORUM-QUENCHING LACTONASE YTNP-RELATED"/>
    <property type="match status" value="1"/>
</dbReference>
<dbReference type="CDD" id="cd16277">
    <property type="entry name" value="metallo-hydrolase-like_MBL-fold"/>
    <property type="match status" value="1"/>
</dbReference>
<keyword evidence="2" id="KW-0479">Metal-binding</keyword>
<dbReference type="SMART" id="SM00849">
    <property type="entry name" value="Lactamase_B"/>
    <property type="match status" value="1"/>
</dbReference>
<dbReference type="GO" id="GO:0046872">
    <property type="term" value="F:metal ion binding"/>
    <property type="evidence" value="ECO:0007669"/>
    <property type="project" value="UniProtKB-KW"/>
</dbReference>
<dbReference type="RefSeq" id="WP_167558821.1">
    <property type="nucleotide sequence ID" value="NZ_LT629750.1"/>
</dbReference>